<organism evidence="1 2">
    <name type="scientific">Nocardia elegans</name>
    <dbReference type="NCBI Taxonomy" id="300029"/>
    <lineage>
        <taxon>Bacteria</taxon>
        <taxon>Bacillati</taxon>
        <taxon>Actinomycetota</taxon>
        <taxon>Actinomycetes</taxon>
        <taxon>Mycobacteriales</taxon>
        <taxon>Nocardiaceae</taxon>
        <taxon>Nocardia</taxon>
    </lineage>
</organism>
<dbReference type="GO" id="GO:0016787">
    <property type="term" value="F:hydrolase activity"/>
    <property type="evidence" value="ECO:0007669"/>
    <property type="project" value="UniProtKB-KW"/>
</dbReference>
<evidence type="ECO:0000313" key="1">
    <source>
        <dbReference type="EMBL" id="MFF4027629.1"/>
    </source>
</evidence>
<comment type="caution">
    <text evidence="1">The sequence shown here is derived from an EMBL/GenBank/DDBJ whole genome shotgun (WGS) entry which is preliminary data.</text>
</comment>
<dbReference type="SUPFAM" id="SSF53474">
    <property type="entry name" value="alpha/beta-Hydrolases"/>
    <property type="match status" value="1"/>
</dbReference>
<dbReference type="Proteomes" id="UP001602089">
    <property type="component" value="Unassembled WGS sequence"/>
</dbReference>
<proteinExistence type="predicted"/>
<dbReference type="Gene3D" id="3.40.50.1820">
    <property type="entry name" value="alpha/beta hydrolase"/>
    <property type="match status" value="1"/>
</dbReference>
<keyword evidence="1" id="KW-0378">Hydrolase</keyword>
<dbReference type="InterPro" id="IPR029058">
    <property type="entry name" value="AB_hydrolase_fold"/>
</dbReference>
<protein>
    <submittedName>
        <fullName evidence="1">Alpha/beta fold hydrolase</fullName>
    </submittedName>
</protein>
<accession>A0ABW6TNF0</accession>
<dbReference type="RefSeq" id="WP_387132596.1">
    <property type="nucleotide sequence ID" value="NZ_JBIATK010000016.1"/>
</dbReference>
<dbReference type="EMBL" id="JBIATK010000016">
    <property type="protein sequence ID" value="MFF4027629.1"/>
    <property type="molecule type" value="Genomic_DNA"/>
</dbReference>
<name>A0ABW6TNF0_9NOCA</name>
<keyword evidence="2" id="KW-1185">Reference proteome</keyword>
<gene>
    <name evidence="1" type="ORF">ACFYY5_32760</name>
</gene>
<evidence type="ECO:0000313" key="2">
    <source>
        <dbReference type="Proteomes" id="UP001602089"/>
    </source>
</evidence>
<sequence>MRLLSHLALGPASARRVGRELDRMIGATSARGRGGYGAMLVNLVTALDPSSLTVPTMVIAGSRDKIAPPARSRLIASALPRLIELREVDSGHCGPLECADEITAALRELACAPGESAAIGST</sequence>
<reference evidence="1 2" key="1">
    <citation type="submission" date="2024-10" db="EMBL/GenBank/DDBJ databases">
        <title>The Natural Products Discovery Center: Release of the First 8490 Sequenced Strains for Exploring Actinobacteria Biosynthetic Diversity.</title>
        <authorList>
            <person name="Kalkreuter E."/>
            <person name="Kautsar S.A."/>
            <person name="Yang D."/>
            <person name="Bader C.D."/>
            <person name="Teijaro C.N."/>
            <person name="Fluegel L."/>
            <person name="Davis C.M."/>
            <person name="Simpson J.R."/>
            <person name="Lauterbach L."/>
            <person name="Steele A.D."/>
            <person name="Gui C."/>
            <person name="Meng S."/>
            <person name="Li G."/>
            <person name="Viehrig K."/>
            <person name="Ye F."/>
            <person name="Su P."/>
            <person name="Kiefer A.F."/>
            <person name="Nichols A."/>
            <person name="Cepeda A.J."/>
            <person name="Yan W."/>
            <person name="Fan B."/>
            <person name="Jiang Y."/>
            <person name="Adhikari A."/>
            <person name="Zheng C.-J."/>
            <person name="Schuster L."/>
            <person name="Cowan T.M."/>
            <person name="Smanski M.J."/>
            <person name="Chevrette M.G."/>
            <person name="De Carvalho L.P.S."/>
            <person name="Shen B."/>
        </authorList>
    </citation>
    <scope>NUCLEOTIDE SEQUENCE [LARGE SCALE GENOMIC DNA]</scope>
    <source>
        <strain evidence="1 2">NPDC001867</strain>
    </source>
</reference>